<reference evidence="2" key="1">
    <citation type="submission" date="2023-03" db="EMBL/GenBank/DDBJ databases">
        <title>Actinoallomurus iriomotensis NBRC 103681.</title>
        <authorList>
            <person name="Ichikawa N."/>
            <person name="Sato H."/>
            <person name="Tonouchi N."/>
        </authorList>
    </citation>
    <scope>NUCLEOTIDE SEQUENCE</scope>
    <source>
        <strain evidence="2">NBRC 103681</strain>
    </source>
</reference>
<gene>
    <name evidence="2" type="ORF">Airi01_099920</name>
</gene>
<dbReference type="EMBL" id="BSTJ01000022">
    <property type="protein sequence ID" value="GLY81725.1"/>
    <property type="molecule type" value="Genomic_DNA"/>
</dbReference>
<organism evidence="2 3">
    <name type="scientific">Actinoallomurus iriomotensis</name>
    <dbReference type="NCBI Taxonomy" id="478107"/>
    <lineage>
        <taxon>Bacteria</taxon>
        <taxon>Bacillati</taxon>
        <taxon>Actinomycetota</taxon>
        <taxon>Actinomycetes</taxon>
        <taxon>Streptosporangiales</taxon>
        <taxon>Thermomonosporaceae</taxon>
        <taxon>Actinoallomurus</taxon>
    </lineage>
</organism>
<dbReference type="AlphaFoldDB" id="A0A9W6VVF1"/>
<proteinExistence type="predicted"/>
<accession>A0A9W6VVF1</accession>
<sequence length="53" mass="5559">MGRSADAGRAAAVREPQMTDERFIGDPWHGADPFRVEERTSGGVAVDGAEGTA</sequence>
<protein>
    <submittedName>
        <fullName evidence="2">Uncharacterized protein</fullName>
    </submittedName>
</protein>
<feature type="region of interest" description="Disordered" evidence="1">
    <location>
        <begin position="1"/>
        <end position="32"/>
    </location>
</feature>
<comment type="caution">
    <text evidence="2">The sequence shown here is derived from an EMBL/GenBank/DDBJ whole genome shotgun (WGS) entry which is preliminary data.</text>
</comment>
<evidence type="ECO:0000313" key="2">
    <source>
        <dbReference type="EMBL" id="GLY81725.1"/>
    </source>
</evidence>
<name>A0A9W6VVF1_9ACTN</name>
<dbReference type="Proteomes" id="UP001165135">
    <property type="component" value="Unassembled WGS sequence"/>
</dbReference>
<evidence type="ECO:0000313" key="3">
    <source>
        <dbReference type="Proteomes" id="UP001165135"/>
    </source>
</evidence>
<evidence type="ECO:0000256" key="1">
    <source>
        <dbReference type="SAM" id="MobiDB-lite"/>
    </source>
</evidence>